<organism evidence="3 4">
    <name type="scientific">Blautia hominis</name>
    <dbReference type="NCBI Taxonomy" id="2025493"/>
    <lineage>
        <taxon>Bacteria</taxon>
        <taxon>Bacillati</taxon>
        <taxon>Bacillota</taxon>
        <taxon>Clostridia</taxon>
        <taxon>Lachnospirales</taxon>
        <taxon>Lachnospiraceae</taxon>
        <taxon>Blautia</taxon>
    </lineage>
</organism>
<reference evidence="3 4" key="1">
    <citation type="submission" date="2024-04" db="EMBL/GenBank/DDBJ databases">
        <title>Defined microbial consortia suppress multidrug-resistant proinflammatory Enterobacteriaceae via ecological control.</title>
        <authorList>
            <person name="Furuichi M."/>
            <person name="Kawaguchi T."/>
            <person name="Pust M."/>
            <person name="Yasuma K."/>
            <person name="Plichta D."/>
            <person name="Hasegawa N."/>
            <person name="Ohya T."/>
            <person name="Bhattarai S."/>
            <person name="Sasajima S."/>
            <person name="Aoto Y."/>
            <person name="Tuganbaev T."/>
            <person name="Yaginuma M."/>
            <person name="Ueda M."/>
            <person name="Okahashi N."/>
            <person name="Amafuji K."/>
            <person name="Kiridooshi Y."/>
            <person name="Sugita K."/>
            <person name="Strazar M."/>
            <person name="Skelly A."/>
            <person name="Suda W."/>
            <person name="Hattori M."/>
            <person name="Nakamoto N."/>
            <person name="Caballero S."/>
            <person name="Norman J."/>
            <person name="Olle B."/>
            <person name="Tanoue T."/>
            <person name="Arita M."/>
            <person name="Bucci V."/>
            <person name="Atarashi K."/>
            <person name="Xavier R."/>
            <person name="Honda K."/>
        </authorList>
    </citation>
    <scope>NUCLEOTIDE SEQUENCE [LARGE SCALE GENOMIC DNA]</scope>
    <source>
        <strain evidence="4">k04-0078-D8-1</strain>
    </source>
</reference>
<comment type="caution">
    <text evidence="3">The sequence shown here is derived from an EMBL/GenBank/DDBJ whole genome shotgun (WGS) entry which is preliminary data.</text>
</comment>
<dbReference type="EMBL" id="BAABYW010000001">
    <property type="protein sequence ID" value="GAA6406178.1"/>
    <property type="molecule type" value="Genomic_DNA"/>
</dbReference>
<evidence type="ECO:0000313" key="4">
    <source>
        <dbReference type="Proteomes" id="UP001600943"/>
    </source>
</evidence>
<sequence>MQLMIQMHLESDAIFGNGMSIPGGEDIGVRTDAHGFPYMKGSTLKGLFRKELINYLNWEQKSLEEIKETVQRLAGERGNDDIYNPRKLIFSDLTFHPDLQESVLAEDISRQELQNIFTYLRTFTGLEDGLAKDGSLRMARCIKKGLNFYGTCCCDQKDEALVCSVLSMIKWAGSMRNRGFGKIEMKVGKADE</sequence>
<dbReference type="PANTHER" id="PTHR35579:SF3">
    <property type="entry name" value="CRISPR SYSTEM CMS ENDORIBONUCLEASE CSM3"/>
    <property type="match status" value="1"/>
</dbReference>
<dbReference type="CDD" id="cd09726">
    <property type="entry name" value="RAMP_I_III"/>
    <property type="match status" value="1"/>
</dbReference>
<dbReference type="PANTHER" id="PTHR35579">
    <property type="entry name" value="CRISPR SYSTEM CMS ENDORIBONUCLEASE CSM3"/>
    <property type="match status" value="1"/>
</dbReference>
<keyword evidence="1" id="KW-0051">Antiviral defense</keyword>
<feature type="domain" description="CRISPR type III-associated protein" evidence="2">
    <location>
        <begin position="10"/>
        <end position="184"/>
    </location>
</feature>
<evidence type="ECO:0000313" key="3">
    <source>
        <dbReference type="EMBL" id="GAA6406178.1"/>
    </source>
</evidence>
<dbReference type="InterPro" id="IPR005537">
    <property type="entry name" value="RAMP_III_fam"/>
</dbReference>
<gene>
    <name evidence="3" type="ORF">K040078D81_02950</name>
</gene>
<accession>A0ABQ0B441</accession>
<dbReference type="Proteomes" id="UP001600943">
    <property type="component" value="Unassembled WGS sequence"/>
</dbReference>
<keyword evidence="4" id="KW-1185">Reference proteome</keyword>
<dbReference type="InterPro" id="IPR052216">
    <property type="entry name" value="CRISPR_Csm3_endoribonuclease"/>
</dbReference>
<dbReference type="RefSeq" id="WP_242987036.1">
    <property type="nucleotide sequence ID" value="NZ_BAABYW010000001.1"/>
</dbReference>
<name>A0ABQ0B441_9FIRM</name>
<dbReference type="Pfam" id="PF03787">
    <property type="entry name" value="RAMPs"/>
    <property type="match status" value="1"/>
</dbReference>
<proteinExistence type="predicted"/>
<evidence type="ECO:0000259" key="2">
    <source>
        <dbReference type="Pfam" id="PF03787"/>
    </source>
</evidence>
<evidence type="ECO:0000256" key="1">
    <source>
        <dbReference type="ARBA" id="ARBA00023118"/>
    </source>
</evidence>
<protein>
    <recommendedName>
        <fullName evidence="2">CRISPR type III-associated protein domain-containing protein</fullName>
    </recommendedName>
</protein>